<feature type="transmembrane region" description="Helical" evidence="1">
    <location>
        <begin position="197"/>
        <end position="216"/>
    </location>
</feature>
<feature type="transmembrane region" description="Helical" evidence="1">
    <location>
        <begin position="222"/>
        <end position="241"/>
    </location>
</feature>
<keyword evidence="3" id="KW-1185">Reference proteome</keyword>
<dbReference type="AlphaFoldDB" id="A0A285V6M5"/>
<keyword evidence="1" id="KW-1133">Transmembrane helix</keyword>
<keyword evidence="1" id="KW-0472">Membrane</keyword>
<feature type="transmembrane region" description="Helical" evidence="1">
    <location>
        <begin position="46"/>
        <end position="65"/>
    </location>
</feature>
<feature type="transmembrane region" description="Helical" evidence="1">
    <location>
        <begin position="123"/>
        <end position="144"/>
    </location>
</feature>
<sequence length="264" mass="27907">MLRGVRLAAARALAALWTLTWLLLPGFGLIDLSVSWDEDWAVVLEASWGITMTVLVGGSFLAVAVRPRGARAAWATLGVTGAGWLVAVAAGLEWPLLGFVALLAVQAALLLALLPTRPRWQPLTWSVSPALLALATLGAVPWLVHAADMWRANRRGAGVALGEVTNGIDHHAVQGALALSLVVLPLLAACWPEGRRFLGTSAGVCAGYVGLVSAAFPGEWAGFSPVWSWLCLGWAAALIMLSAPPRRSELRELGLEVVEPQRPL</sequence>
<keyword evidence="1" id="KW-0812">Transmembrane</keyword>
<evidence type="ECO:0000256" key="1">
    <source>
        <dbReference type="SAM" id="Phobius"/>
    </source>
</evidence>
<evidence type="ECO:0000313" key="2">
    <source>
        <dbReference type="EMBL" id="SOC49248.1"/>
    </source>
</evidence>
<dbReference type="EMBL" id="OBQI01000002">
    <property type="protein sequence ID" value="SOC49248.1"/>
    <property type="molecule type" value="Genomic_DNA"/>
</dbReference>
<dbReference type="Proteomes" id="UP000219435">
    <property type="component" value="Unassembled WGS sequence"/>
</dbReference>
<feature type="transmembrane region" description="Helical" evidence="1">
    <location>
        <begin position="96"/>
        <end position="116"/>
    </location>
</feature>
<evidence type="ECO:0000313" key="3">
    <source>
        <dbReference type="Proteomes" id="UP000219435"/>
    </source>
</evidence>
<feature type="transmembrane region" description="Helical" evidence="1">
    <location>
        <begin position="171"/>
        <end position="190"/>
    </location>
</feature>
<reference evidence="3" key="1">
    <citation type="submission" date="2017-08" db="EMBL/GenBank/DDBJ databases">
        <authorList>
            <person name="Varghese N."/>
            <person name="Submissions S."/>
        </authorList>
    </citation>
    <scope>NUCLEOTIDE SEQUENCE [LARGE SCALE GENOMIC DNA]</scope>
    <source>
        <strain evidence="3">DSM 4725</strain>
    </source>
</reference>
<accession>A0A285V6M5</accession>
<organism evidence="2 3">
    <name type="scientific">Blastococcus aggregatus</name>
    <dbReference type="NCBI Taxonomy" id="38502"/>
    <lineage>
        <taxon>Bacteria</taxon>
        <taxon>Bacillati</taxon>
        <taxon>Actinomycetota</taxon>
        <taxon>Actinomycetes</taxon>
        <taxon>Geodermatophilales</taxon>
        <taxon>Geodermatophilaceae</taxon>
        <taxon>Blastococcus</taxon>
    </lineage>
</organism>
<name>A0A285V6M5_9ACTN</name>
<proteinExistence type="predicted"/>
<feature type="transmembrane region" description="Helical" evidence="1">
    <location>
        <begin position="12"/>
        <end position="34"/>
    </location>
</feature>
<protein>
    <submittedName>
        <fullName evidence="2">Uncharacterized protein</fullName>
    </submittedName>
</protein>
<gene>
    <name evidence="2" type="ORF">SAMN05660748_1967</name>
</gene>
<feature type="transmembrane region" description="Helical" evidence="1">
    <location>
        <begin position="72"/>
        <end position="90"/>
    </location>
</feature>